<dbReference type="Pfam" id="PF13280">
    <property type="entry name" value="WYL"/>
    <property type="match status" value="1"/>
</dbReference>
<dbReference type="SUPFAM" id="SSF46785">
    <property type="entry name" value="Winged helix' DNA-binding domain"/>
    <property type="match status" value="1"/>
</dbReference>
<sequence>MAQAAMRRSDRLFALLDSLGDHEIHRASDLAARHGVSLRTLYRDIDRLQRAGVPVSGTRGLGYRLAPALTLPPLTLQEDEVEALQLALAIVLQIPDPEMQAAAASLTDKIDAALPERTLPDDDAWQRIAHPFADPGRGLAHLPVLRAAIRARQKLRIVHTAQSGAVESHVLHPHRLEHQARTWLLSGYSETGETMLRLRLDLIETAEPLPELFV</sequence>
<dbReference type="Proteomes" id="UP001597474">
    <property type="component" value="Unassembled WGS sequence"/>
</dbReference>
<keyword evidence="4" id="KW-1185">Reference proteome</keyword>
<dbReference type="PANTHER" id="PTHR34580">
    <property type="match status" value="1"/>
</dbReference>
<proteinExistence type="predicted"/>
<dbReference type="InterPro" id="IPR036388">
    <property type="entry name" value="WH-like_DNA-bd_sf"/>
</dbReference>
<feature type="domain" description="Helix-turn-helix type 11" evidence="1">
    <location>
        <begin position="25"/>
        <end position="64"/>
    </location>
</feature>
<dbReference type="EMBL" id="JBHUMP010000002">
    <property type="protein sequence ID" value="MFD2738623.1"/>
    <property type="molecule type" value="Genomic_DNA"/>
</dbReference>
<evidence type="ECO:0000313" key="3">
    <source>
        <dbReference type="EMBL" id="MFD2738623.1"/>
    </source>
</evidence>
<evidence type="ECO:0000313" key="4">
    <source>
        <dbReference type="Proteomes" id="UP001597474"/>
    </source>
</evidence>
<reference evidence="4" key="1">
    <citation type="journal article" date="2019" name="Int. J. Syst. Evol. Microbiol.">
        <title>The Global Catalogue of Microorganisms (GCM) 10K type strain sequencing project: providing services to taxonomists for standard genome sequencing and annotation.</title>
        <authorList>
            <consortium name="The Broad Institute Genomics Platform"/>
            <consortium name="The Broad Institute Genome Sequencing Center for Infectious Disease"/>
            <person name="Wu L."/>
            <person name="Ma J."/>
        </authorList>
    </citation>
    <scope>NUCLEOTIDE SEQUENCE [LARGE SCALE GENOMIC DNA]</scope>
    <source>
        <strain evidence="4">TISTR 2562</strain>
    </source>
</reference>
<dbReference type="InterPro" id="IPR036390">
    <property type="entry name" value="WH_DNA-bd_sf"/>
</dbReference>
<gene>
    <name evidence="3" type="ORF">ACFSUD_03475</name>
</gene>
<dbReference type="InterPro" id="IPR026881">
    <property type="entry name" value="WYL_dom"/>
</dbReference>
<evidence type="ECO:0000259" key="1">
    <source>
        <dbReference type="Pfam" id="PF08279"/>
    </source>
</evidence>
<accession>A0ABW5TZQ0</accession>
<dbReference type="InterPro" id="IPR013196">
    <property type="entry name" value="HTH_11"/>
</dbReference>
<dbReference type="PROSITE" id="PS52050">
    <property type="entry name" value="WYL"/>
    <property type="match status" value="1"/>
</dbReference>
<feature type="domain" description="WYL" evidence="2">
    <location>
        <begin position="141"/>
        <end position="207"/>
    </location>
</feature>
<dbReference type="Pfam" id="PF08279">
    <property type="entry name" value="HTH_11"/>
    <property type="match status" value="1"/>
</dbReference>
<dbReference type="RefSeq" id="WP_386371504.1">
    <property type="nucleotide sequence ID" value="NZ_JBHUMP010000002.1"/>
</dbReference>
<dbReference type="InterPro" id="IPR051534">
    <property type="entry name" value="CBASS_pafABC_assoc_protein"/>
</dbReference>
<organism evidence="3 4">
    <name type="scientific">Sulfitobacter aestuarii</name>
    <dbReference type="NCBI Taxonomy" id="2161676"/>
    <lineage>
        <taxon>Bacteria</taxon>
        <taxon>Pseudomonadati</taxon>
        <taxon>Pseudomonadota</taxon>
        <taxon>Alphaproteobacteria</taxon>
        <taxon>Rhodobacterales</taxon>
        <taxon>Roseobacteraceae</taxon>
        <taxon>Sulfitobacter</taxon>
    </lineage>
</organism>
<name>A0ABW5TZQ0_9RHOB</name>
<comment type="caution">
    <text evidence="3">The sequence shown here is derived from an EMBL/GenBank/DDBJ whole genome shotgun (WGS) entry which is preliminary data.</text>
</comment>
<protein>
    <submittedName>
        <fullName evidence="3">Helix-turn-helix transcriptional regulator</fullName>
    </submittedName>
</protein>
<dbReference type="Gene3D" id="1.10.10.10">
    <property type="entry name" value="Winged helix-like DNA-binding domain superfamily/Winged helix DNA-binding domain"/>
    <property type="match status" value="1"/>
</dbReference>
<evidence type="ECO:0000259" key="2">
    <source>
        <dbReference type="Pfam" id="PF13280"/>
    </source>
</evidence>
<dbReference type="PANTHER" id="PTHR34580:SF3">
    <property type="entry name" value="PROTEIN PAFB"/>
    <property type="match status" value="1"/>
</dbReference>